<reference evidence="1" key="1">
    <citation type="submission" date="2020-09" db="EMBL/GenBank/DDBJ databases">
        <title>Iningainema tapete sp. nov. (Scytonemataceae, Cyanobacteria) from greenhouses in central Florida (USA) produces two types of nodularin with biosynthetic potential for microcystin-LR and anabaenopeptins.</title>
        <authorList>
            <person name="Berthold D.E."/>
            <person name="Lefler F.W."/>
            <person name="Huang I.-S."/>
            <person name="Abdulla H."/>
            <person name="Zimba P.V."/>
            <person name="Laughinghouse H.D. IV."/>
        </authorList>
    </citation>
    <scope>NUCLEOTIDE SEQUENCE</scope>
    <source>
        <strain evidence="1">BLCCT55</strain>
    </source>
</reference>
<evidence type="ECO:0000313" key="1">
    <source>
        <dbReference type="EMBL" id="MBD2776390.1"/>
    </source>
</evidence>
<keyword evidence="2" id="KW-1185">Reference proteome</keyword>
<dbReference type="RefSeq" id="WP_190835463.1">
    <property type="nucleotide sequence ID" value="NZ_CAWPPI010000093.1"/>
</dbReference>
<name>A0A8J6XGH3_9CYAN</name>
<protein>
    <submittedName>
        <fullName evidence="1">DUF1822 family protein</fullName>
    </submittedName>
</protein>
<dbReference type="AlphaFoldDB" id="A0A8J6XGH3"/>
<dbReference type="Proteomes" id="UP000629098">
    <property type="component" value="Unassembled WGS sequence"/>
</dbReference>
<dbReference type="Pfam" id="PF08852">
    <property type="entry name" value="DUF1822"/>
    <property type="match status" value="1"/>
</dbReference>
<organism evidence="1 2">
    <name type="scientific">Iningainema tapete BLCC-T55</name>
    <dbReference type="NCBI Taxonomy" id="2748662"/>
    <lineage>
        <taxon>Bacteria</taxon>
        <taxon>Bacillati</taxon>
        <taxon>Cyanobacteriota</taxon>
        <taxon>Cyanophyceae</taxon>
        <taxon>Nostocales</taxon>
        <taxon>Scytonemataceae</taxon>
        <taxon>Iningainema tapete</taxon>
    </lineage>
</organism>
<gene>
    <name evidence="1" type="ORF">ICL16_31120</name>
</gene>
<proteinExistence type="predicted"/>
<evidence type="ECO:0000313" key="2">
    <source>
        <dbReference type="Proteomes" id="UP000629098"/>
    </source>
</evidence>
<sequence length="452" mass="50864">MNNLKSNILPMSYLDFETLPTSAIALSSNDIEGAAEISDRIPDELKQWQVYLNCLALSAFEQWLEERTELVATNRDKCTILQPALANFINGVANLQVGEFKVCLIATGSLSDEMVSLPRVVIDLPEFIPHFYVLVEVLEEQEAANVYAFLSYPELMETLDVTSLQSDWNYQLPISCFDDNPDRLLLYFRCLEVSAISLPAIPTNRTGILATVQNQLLELLPELRSPERELSNILTWEQATAVFTNPELLNWVYTLQKQHLETQNQPSVNTSLQDLIKLITQPALNAGRWLWNELDELAQELSWVLLPIASASAMRSMRSPAEEFEVIVTQLRQRGLEIPIQARGAYQDLLLAGIPLRLYAVTWHLVAESEQPKWSLLLILGAPALSNLPSNIKLRVSDQTGILEELGLNVESKDSYIFTCVVGNWDEKFLVSVSLMDGVEVTLLPFAFDLGR</sequence>
<dbReference type="EMBL" id="JACXAE010000093">
    <property type="protein sequence ID" value="MBD2776390.1"/>
    <property type="molecule type" value="Genomic_DNA"/>
</dbReference>
<accession>A0A8J6XGH3</accession>
<comment type="caution">
    <text evidence="1">The sequence shown here is derived from an EMBL/GenBank/DDBJ whole genome shotgun (WGS) entry which is preliminary data.</text>
</comment>
<dbReference type="InterPro" id="IPR014951">
    <property type="entry name" value="DUF1822"/>
</dbReference>